<dbReference type="GO" id="GO:1990904">
    <property type="term" value="C:ribonucleoprotein complex"/>
    <property type="evidence" value="ECO:0007669"/>
    <property type="project" value="UniProtKB-KW"/>
</dbReference>
<accession>A0A0N5AGA5</accession>
<dbReference type="WBParaSite" id="SMUV_0000334301-mRNA-1">
    <property type="protein sequence ID" value="SMUV_0000334301-mRNA-1"/>
    <property type="gene ID" value="SMUV_0000334301"/>
</dbReference>
<evidence type="ECO:0000256" key="1">
    <source>
        <dbReference type="ARBA" id="ARBA00004192"/>
    </source>
</evidence>
<reference evidence="8" key="1">
    <citation type="submission" date="2017-02" db="UniProtKB">
        <authorList>
            <consortium name="WormBaseParasite"/>
        </authorList>
    </citation>
    <scope>IDENTIFICATION</scope>
</reference>
<dbReference type="Proteomes" id="UP000046393">
    <property type="component" value="Unplaced"/>
</dbReference>
<evidence type="ECO:0000313" key="8">
    <source>
        <dbReference type="WBParaSite" id="SMUV_0000334301-mRNA-1"/>
    </source>
</evidence>
<sequence length="285" mass="32484">MANLCVQYSHLAEMKSKPTVVEYIYPDLADAREKIYSSLRGTLMSHILIEYAYHAIHVEVKHLKGVLTEDCTSYGHVIGKSRDEITPLSILNVVTTEKPFKECLEGLKTTKGRATDAAEEEVALMAKCLMVYPLLHSTNLETTGNQSMIDCITCSELNPSDDTSGVNTVLHWGHDRMYCKYIAAINMFLCKFPANHFRGLRMCTKTSHLKDYDQNFGCRCKCPVNYTIQSEFILLETLEDEAYRILRTPQEEEGMNPYSYCPYMKEFDLVMKSPYSASANKNLYL</sequence>
<dbReference type="AlphaFoldDB" id="A0A0N5AGA5"/>
<evidence type="ECO:0000256" key="2">
    <source>
        <dbReference type="ARBA" id="ARBA00004328"/>
    </source>
</evidence>
<dbReference type="InterPro" id="IPR000448">
    <property type="entry name" value="Rhabdo_ncapsid"/>
</dbReference>
<keyword evidence="5" id="KW-0687">Ribonucleoprotein</keyword>
<evidence type="ECO:0000313" key="7">
    <source>
        <dbReference type="Proteomes" id="UP000046393"/>
    </source>
</evidence>
<dbReference type="InterPro" id="IPR023330">
    <property type="entry name" value="Rhabdovirus_ncapsid_N"/>
</dbReference>
<feature type="domain" description="Rhabdovirus nucleocapsid" evidence="6">
    <location>
        <begin position="14"/>
        <end position="284"/>
    </location>
</feature>
<dbReference type="GO" id="GO:0030430">
    <property type="term" value="C:host cell cytoplasm"/>
    <property type="evidence" value="ECO:0007669"/>
    <property type="project" value="UniProtKB-SubCell"/>
</dbReference>
<dbReference type="Gene3D" id="1.10.3610.10">
    <property type="entry name" value="Nucleoprotein"/>
    <property type="match status" value="1"/>
</dbReference>
<dbReference type="SUPFAM" id="SSF140809">
    <property type="entry name" value="Rhabdovirus nucleoprotein-like"/>
    <property type="match status" value="1"/>
</dbReference>
<evidence type="ECO:0000259" key="6">
    <source>
        <dbReference type="Pfam" id="PF00945"/>
    </source>
</evidence>
<evidence type="ECO:0000256" key="5">
    <source>
        <dbReference type="ARBA" id="ARBA00023274"/>
    </source>
</evidence>
<protein>
    <submittedName>
        <fullName evidence="8">Nucleoprotein</fullName>
    </submittedName>
</protein>
<dbReference type="InterPro" id="IPR023331">
    <property type="entry name" value="Rhabdovirus_ncapsid_C"/>
</dbReference>
<dbReference type="GO" id="GO:0003723">
    <property type="term" value="F:RNA binding"/>
    <property type="evidence" value="ECO:0007669"/>
    <property type="project" value="UniProtKB-KW"/>
</dbReference>
<evidence type="ECO:0000256" key="3">
    <source>
        <dbReference type="ARBA" id="ARBA00022884"/>
    </source>
</evidence>
<comment type="subcellular location">
    <subcellularLocation>
        <location evidence="1">Host cytoplasm</location>
    </subcellularLocation>
    <subcellularLocation>
        <location evidence="2">Virion</location>
    </subcellularLocation>
</comment>
<evidence type="ECO:0000256" key="4">
    <source>
        <dbReference type="ARBA" id="ARBA00023200"/>
    </source>
</evidence>
<keyword evidence="3" id="KW-0694">RNA-binding</keyword>
<keyword evidence="4" id="KW-1035">Host cytoplasm</keyword>
<dbReference type="InterPro" id="IPR035961">
    <property type="entry name" value="Rhabdovirus_nucleoprotein-like"/>
</dbReference>
<organism evidence="7 8">
    <name type="scientific">Syphacia muris</name>
    <dbReference type="NCBI Taxonomy" id="451379"/>
    <lineage>
        <taxon>Eukaryota</taxon>
        <taxon>Metazoa</taxon>
        <taxon>Ecdysozoa</taxon>
        <taxon>Nematoda</taxon>
        <taxon>Chromadorea</taxon>
        <taxon>Rhabditida</taxon>
        <taxon>Spirurina</taxon>
        <taxon>Oxyuridomorpha</taxon>
        <taxon>Oxyuroidea</taxon>
        <taxon>Oxyuridae</taxon>
        <taxon>Syphacia</taxon>
    </lineage>
</organism>
<dbReference type="Gene3D" id="1.10.3570.10">
    <property type="entry name" value="Rhabdovirus nucleocapsid protein like domain"/>
    <property type="match status" value="1"/>
</dbReference>
<name>A0A0N5AGA5_9BILA</name>
<keyword evidence="7" id="KW-1185">Reference proteome</keyword>
<proteinExistence type="predicted"/>
<dbReference type="Pfam" id="PF00945">
    <property type="entry name" value="Rhabdo_ncap"/>
    <property type="match status" value="1"/>
</dbReference>